<organism evidence="2 3">
    <name type="scientific">Fonsecaea multimorphosa CBS 102226</name>
    <dbReference type="NCBI Taxonomy" id="1442371"/>
    <lineage>
        <taxon>Eukaryota</taxon>
        <taxon>Fungi</taxon>
        <taxon>Dikarya</taxon>
        <taxon>Ascomycota</taxon>
        <taxon>Pezizomycotina</taxon>
        <taxon>Eurotiomycetes</taxon>
        <taxon>Chaetothyriomycetidae</taxon>
        <taxon>Chaetothyriales</taxon>
        <taxon>Herpotrichiellaceae</taxon>
        <taxon>Fonsecaea</taxon>
    </lineage>
</organism>
<protein>
    <submittedName>
        <fullName evidence="2">Uncharacterized protein</fullName>
    </submittedName>
</protein>
<feature type="compositionally biased region" description="Polar residues" evidence="1">
    <location>
        <begin position="157"/>
        <end position="182"/>
    </location>
</feature>
<evidence type="ECO:0000313" key="3">
    <source>
        <dbReference type="Proteomes" id="UP000053411"/>
    </source>
</evidence>
<reference evidence="2 3" key="1">
    <citation type="submission" date="2015-01" db="EMBL/GenBank/DDBJ databases">
        <title>The Genome Sequence of Fonsecaea multimorphosa CBS 102226.</title>
        <authorList>
            <consortium name="The Broad Institute Genomics Platform"/>
            <person name="Cuomo C."/>
            <person name="de Hoog S."/>
            <person name="Gorbushina A."/>
            <person name="Stielow B."/>
            <person name="Teixiera M."/>
            <person name="Abouelleil A."/>
            <person name="Chapman S.B."/>
            <person name="Priest M."/>
            <person name="Young S.K."/>
            <person name="Wortman J."/>
            <person name="Nusbaum C."/>
            <person name="Birren B."/>
        </authorList>
    </citation>
    <scope>NUCLEOTIDE SEQUENCE [LARGE SCALE GENOMIC DNA]</scope>
    <source>
        <strain evidence="2 3">CBS 102226</strain>
    </source>
</reference>
<dbReference type="VEuPathDB" id="FungiDB:Z520_08808"/>
<evidence type="ECO:0000313" key="2">
    <source>
        <dbReference type="EMBL" id="KIX95291.1"/>
    </source>
</evidence>
<dbReference type="Proteomes" id="UP000053411">
    <property type="component" value="Unassembled WGS sequence"/>
</dbReference>
<gene>
    <name evidence="2" type="ORF">Z520_08808</name>
</gene>
<keyword evidence="3" id="KW-1185">Reference proteome</keyword>
<dbReference type="EMBL" id="KN848082">
    <property type="protein sequence ID" value="KIX95291.1"/>
    <property type="molecule type" value="Genomic_DNA"/>
</dbReference>
<dbReference type="GeneID" id="27714554"/>
<dbReference type="RefSeq" id="XP_016629414.1">
    <property type="nucleotide sequence ID" value="XM_016779304.1"/>
</dbReference>
<name>A0A0D2IDS7_9EURO</name>
<dbReference type="AlphaFoldDB" id="A0A0D2IDS7"/>
<proteinExistence type="predicted"/>
<dbReference type="OrthoDB" id="4926491at2759"/>
<evidence type="ECO:0000256" key="1">
    <source>
        <dbReference type="SAM" id="MobiDB-lite"/>
    </source>
</evidence>
<sequence>MSQLPLQIRKDIRDLFDEADSAVQNSFVRLAKITGYQVSCTPEWHMLWAELRPTWREMTTFVPTIAKLIEVWCHTLGKRLEDARFEAWTEELLEKLKNVYVVKVSIQVTADESRVRTAWLEPHSYSFTISLPQNTQLQQTMVQTASSAFSEDFESMFEQTNHGPTKPLSTSRQQEVNGQQNPTREDEEEWAELESVADTTKSTGVSIIAAPKGVPHHSARLEPDADVFPALEALPRPEILFRTTTPYVMLVSSNGPNKITVSGTHEPSLQLLAEYLRRWIKTDPRNILKKPSLCITLNESNIGLGLFYDSLTIEPFEGILRPAVVNVSLILAFIQGILGYQRVHETSGPGQWEFSRVTPFAA</sequence>
<accession>A0A0D2IDS7</accession>
<feature type="region of interest" description="Disordered" evidence="1">
    <location>
        <begin position="155"/>
        <end position="188"/>
    </location>
</feature>